<sequence>MTRIVELSIENFRGISSFSQMFDRDVVCLVGRGDAGKTSILDAINYVLSSAWNLPIYDTDFYGLNTSNALVICVSLSDVPEELLTEGKYGLFIKGYLPDIGRVTNEVSSETIPALTIELRVEEDLEPKWRVLSGRAGQAKDISARDRAKLNCFMISDYVDSHFSWNKGNPLYALFKNEAPDEQQEKVVLEAIREAKSKLDSAAFQHFESVTGSVRDHAAILGLDIDAIQTTLDFKDMNIKEGKVSLHLGNVPFRLMGKGSKRLASMAIQTAVARTGGIALIDEVEQGLEPDRVKHVVRALQTGSPGQVIMTTHSRDVVTELEVGSLLIVHSDRSTGTIKSEYLDIDSTKIQGVVRACPEAFFAKKVIVCEGATEVGICRAIDKYRISKERTPMSFNGCAYVDGTGNSFSKRAIDISQAGISVSVLCDSDVDPKPSKDAMRSESIAIFDCESGNSIESQAFRDLPWSSILKAVEYVIDSQGRTVASIDDALRSKCEPPTVFSENWRDTDTPEIRKALAAVSVVRDKEWFKRIDHGEKFGNIILSSLLEMEGKSLRAIIEGLNEWIDE</sequence>
<dbReference type="OrthoDB" id="3322489at2"/>
<dbReference type="InterPro" id="IPR003959">
    <property type="entry name" value="ATPase_AAA_core"/>
</dbReference>
<dbReference type="Pfam" id="PF13304">
    <property type="entry name" value="AAA_21"/>
    <property type="match status" value="1"/>
</dbReference>
<dbReference type="PANTHER" id="PTHR43581">
    <property type="entry name" value="ATP/GTP PHOSPHATASE"/>
    <property type="match status" value="1"/>
</dbReference>
<dbReference type="AlphaFoldDB" id="A0A5P9NJ82"/>
<name>A0A5P9NJ82_9GAMM</name>
<dbReference type="Pfam" id="PF20469">
    <property type="entry name" value="OLD-like_TOPRIM"/>
    <property type="match status" value="1"/>
</dbReference>
<dbReference type="PANTHER" id="PTHR43581:SF4">
    <property type="entry name" value="ATP_GTP PHOSPHATASE"/>
    <property type="match status" value="1"/>
</dbReference>
<feature type="domain" description="ATPase AAA-type core" evidence="1">
    <location>
        <begin position="26"/>
        <end position="314"/>
    </location>
</feature>
<dbReference type="Proteomes" id="UP000326287">
    <property type="component" value="Chromosome"/>
</dbReference>
<accession>A0A5P9NJ82</accession>
<dbReference type="SUPFAM" id="SSF52540">
    <property type="entry name" value="P-loop containing nucleoside triphosphate hydrolases"/>
    <property type="match status" value="1"/>
</dbReference>
<dbReference type="InterPro" id="IPR034139">
    <property type="entry name" value="TOPRIM_OLD"/>
</dbReference>
<dbReference type="GO" id="GO:0005524">
    <property type="term" value="F:ATP binding"/>
    <property type="evidence" value="ECO:0007669"/>
    <property type="project" value="InterPro"/>
</dbReference>
<organism evidence="3 4">
    <name type="scientific">Halioglobus maricola</name>
    <dbReference type="NCBI Taxonomy" id="2601894"/>
    <lineage>
        <taxon>Bacteria</taxon>
        <taxon>Pseudomonadati</taxon>
        <taxon>Pseudomonadota</taxon>
        <taxon>Gammaproteobacteria</taxon>
        <taxon>Cellvibrionales</taxon>
        <taxon>Halieaceae</taxon>
        <taxon>Halioglobus</taxon>
    </lineage>
</organism>
<gene>
    <name evidence="3" type="ORF">EY643_09815</name>
</gene>
<evidence type="ECO:0000259" key="2">
    <source>
        <dbReference type="Pfam" id="PF20469"/>
    </source>
</evidence>
<keyword evidence="4" id="KW-1185">Reference proteome</keyword>
<protein>
    <submittedName>
        <fullName evidence="3">Uncharacterized protein</fullName>
    </submittedName>
</protein>
<dbReference type="Gene3D" id="3.40.50.300">
    <property type="entry name" value="P-loop containing nucleotide triphosphate hydrolases"/>
    <property type="match status" value="1"/>
</dbReference>
<proteinExistence type="predicted"/>
<evidence type="ECO:0000313" key="4">
    <source>
        <dbReference type="Proteomes" id="UP000326287"/>
    </source>
</evidence>
<evidence type="ECO:0000259" key="1">
    <source>
        <dbReference type="Pfam" id="PF13304"/>
    </source>
</evidence>
<dbReference type="GO" id="GO:0016887">
    <property type="term" value="F:ATP hydrolysis activity"/>
    <property type="evidence" value="ECO:0007669"/>
    <property type="project" value="InterPro"/>
</dbReference>
<feature type="domain" description="OLD protein-like TOPRIM" evidence="2">
    <location>
        <begin position="361"/>
        <end position="429"/>
    </location>
</feature>
<dbReference type="KEGG" id="halc:EY643_09815"/>
<reference evidence="3 4" key="1">
    <citation type="submission" date="2019-02" db="EMBL/GenBank/DDBJ databases">
        <authorList>
            <person name="Li S.-H."/>
        </authorList>
    </citation>
    <scope>NUCLEOTIDE SEQUENCE [LARGE SCALE GENOMIC DNA]</scope>
    <source>
        <strain evidence="3 4">IMCC14385</strain>
    </source>
</reference>
<evidence type="ECO:0000313" key="3">
    <source>
        <dbReference type="EMBL" id="QFU75933.1"/>
    </source>
</evidence>
<dbReference type="InterPro" id="IPR027417">
    <property type="entry name" value="P-loop_NTPase"/>
</dbReference>
<dbReference type="EMBL" id="CP036422">
    <property type="protein sequence ID" value="QFU75933.1"/>
    <property type="molecule type" value="Genomic_DNA"/>
</dbReference>
<dbReference type="RefSeq" id="WP_152662039.1">
    <property type="nucleotide sequence ID" value="NZ_CP036422.1"/>
</dbReference>
<dbReference type="InterPro" id="IPR051396">
    <property type="entry name" value="Bact_Antivir_Def_Nuclease"/>
</dbReference>